<evidence type="ECO:0000256" key="4">
    <source>
        <dbReference type="ARBA" id="ARBA00022833"/>
    </source>
</evidence>
<keyword evidence="4 5" id="KW-0862">Zinc</keyword>
<dbReference type="InterPro" id="IPR051486">
    <property type="entry name" value="Hcy_S-methyltransferase"/>
</dbReference>
<feature type="binding site" evidence="5">
    <location>
        <position position="259"/>
    </location>
    <ligand>
        <name>Zn(2+)</name>
        <dbReference type="ChEBI" id="CHEBI:29105"/>
    </ligand>
</feature>
<dbReference type="Gene3D" id="3.20.20.330">
    <property type="entry name" value="Homocysteine-binding-like domain"/>
    <property type="match status" value="1"/>
</dbReference>
<sequence>MVLDLSGRPLVLDGGLSTELERQGHDISGALWSAQLLIDNPTAIIDAHRAFLEAGADIVTTASYQAPLELMPTSVRLAREAVSDAPALVAGSVGPYGATLANGAEYTGDYPGMNVQTLRAFHRPRLAALAEAGVDVLAVETIPSLLEVEALLAELDDLQFPAWLSLTPAGLETRRGEPVSEAFTMAASVSPVVAVGANCTEPAFIADVVARSGALPAVAYPNSGEGWDASARSWTPASSESVFPVEDWIAAGARIIGGCCRVTPAQIREIAETVAAQPL</sequence>
<dbReference type="NCBIfam" id="NF007020">
    <property type="entry name" value="PRK09485.1"/>
    <property type="match status" value="1"/>
</dbReference>
<dbReference type="Pfam" id="PF02574">
    <property type="entry name" value="S-methyl_trans"/>
    <property type="match status" value="1"/>
</dbReference>
<evidence type="ECO:0000256" key="3">
    <source>
        <dbReference type="ARBA" id="ARBA00022723"/>
    </source>
</evidence>
<keyword evidence="8" id="KW-1185">Reference proteome</keyword>
<keyword evidence="1 5" id="KW-0489">Methyltransferase</keyword>
<proteinExistence type="predicted"/>
<evidence type="ECO:0000313" key="8">
    <source>
        <dbReference type="Proteomes" id="UP001235712"/>
    </source>
</evidence>
<protein>
    <submittedName>
        <fullName evidence="7">Homocysteine S-methyltransferase</fullName>
        <ecNumber evidence="7">2.1.1.10</ecNumber>
    </submittedName>
</protein>
<dbReference type="PROSITE" id="PS50970">
    <property type="entry name" value="HCY"/>
    <property type="match status" value="1"/>
</dbReference>
<dbReference type="InterPro" id="IPR017226">
    <property type="entry name" value="BHMT-like"/>
</dbReference>
<dbReference type="PANTHER" id="PTHR46015">
    <property type="entry name" value="ZGC:172121"/>
    <property type="match status" value="1"/>
</dbReference>
<keyword evidence="2 5" id="KW-0808">Transferase</keyword>
<dbReference type="RefSeq" id="WP_307241516.1">
    <property type="nucleotide sequence ID" value="NZ_JAUSQZ010000001.1"/>
</dbReference>
<name>A0ABT9P1P1_9ACTN</name>
<reference evidence="7 8" key="1">
    <citation type="submission" date="2023-07" db="EMBL/GenBank/DDBJ databases">
        <title>Sequencing the genomes of 1000 actinobacteria strains.</title>
        <authorList>
            <person name="Klenk H.-P."/>
        </authorList>
    </citation>
    <scope>NUCLEOTIDE SEQUENCE [LARGE SCALE GENOMIC DNA]</scope>
    <source>
        <strain evidence="7 8">DSM 44388</strain>
    </source>
</reference>
<feature type="domain" description="Hcy-binding" evidence="6">
    <location>
        <begin position="1"/>
        <end position="274"/>
    </location>
</feature>
<feature type="binding site" evidence="5">
    <location>
        <position position="260"/>
    </location>
    <ligand>
        <name>Zn(2+)</name>
        <dbReference type="ChEBI" id="CHEBI:29105"/>
    </ligand>
</feature>
<organism evidence="7 8">
    <name type="scientific">Kineosporia succinea</name>
    <dbReference type="NCBI Taxonomy" id="84632"/>
    <lineage>
        <taxon>Bacteria</taxon>
        <taxon>Bacillati</taxon>
        <taxon>Actinomycetota</taxon>
        <taxon>Actinomycetes</taxon>
        <taxon>Kineosporiales</taxon>
        <taxon>Kineosporiaceae</taxon>
        <taxon>Kineosporia</taxon>
    </lineage>
</organism>
<accession>A0ABT9P1P1</accession>
<dbReference type="EC" id="2.1.1.10" evidence="7"/>
<evidence type="ECO:0000313" key="7">
    <source>
        <dbReference type="EMBL" id="MDP9826578.1"/>
    </source>
</evidence>
<dbReference type="Proteomes" id="UP001235712">
    <property type="component" value="Unassembled WGS sequence"/>
</dbReference>
<dbReference type="InterPro" id="IPR036589">
    <property type="entry name" value="HCY_dom_sf"/>
</dbReference>
<keyword evidence="3 5" id="KW-0479">Metal-binding</keyword>
<dbReference type="EMBL" id="JAUSQZ010000001">
    <property type="protein sequence ID" value="MDP9826578.1"/>
    <property type="molecule type" value="Genomic_DNA"/>
</dbReference>
<dbReference type="PIRSF" id="PIRSF037505">
    <property type="entry name" value="Betaine_HMT"/>
    <property type="match status" value="1"/>
</dbReference>
<feature type="binding site" evidence="5">
    <location>
        <position position="199"/>
    </location>
    <ligand>
        <name>Zn(2+)</name>
        <dbReference type="ChEBI" id="CHEBI:29105"/>
    </ligand>
</feature>
<dbReference type="GO" id="GO:0008168">
    <property type="term" value="F:methyltransferase activity"/>
    <property type="evidence" value="ECO:0007669"/>
    <property type="project" value="UniProtKB-KW"/>
</dbReference>
<evidence type="ECO:0000256" key="5">
    <source>
        <dbReference type="PROSITE-ProRule" id="PRU00333"/>
    </source>
</evidence>
<gene>
    <name evidence="7" type="ORF">J2S57_002327</name>
</gene>
<dbReference type="GO" id="GO:0032259">
    <property type="term" value="P:methylation"/>
    <property type="evidence" value="ECO:0007669"/>
    <property type="project" value="UniProtKB-KW"/>
</dbReference>
<evidence type="ECO:0000259" key="6">
    <source>
        <dbReference type="PROSITE" id="PS50970"/>
    </source>
</evidence>
<comment type="caution">
    <text evidence="7">The sequence shown here is derived from an EMBL/GenBank/DDBJ whole genome shotgun (WGS) entry which is preliminary data.</text>
</comment>
<evidence type="ECO:0000256" key="2">
    <source>
        <dbReference type="ARBA" id="ARBA00022679"/>
    </source>
</evidence>
<comment type="cofactor">
    <cofactor evidence="5">
        <name>Zn(2+)</name>
        <dbReference type="ChEBI" id="CHEBI:29105"/>
    </cofactor>
</comment>
<dbReference type="InterPro" id="IPR003726">
    <property type="entry name" value="HCY_dom"/>
</dbReference>
<dbReference type="SUPFAM" id="SSF82282">
    <property type="entry name" value="Homocysteine S-methyltransferase"/>
    <property type="match status" value="1"/>
</dbReference>
<evidence type="ECO:0000256" key="1">
    <source>
        <dbReference type="ARBA" id="ARBA00022603"/>
    </source>
</evidence>
<dbReference type="PANTHER" id="PTHR46015:SF1">
    <property type="entry name" value="HOMOCYSTEINE S-METHYLTRANSFERASE-LIKE ISOFORM 1"/>
    <property type="match status" value="1"/>
</dbReference>